<gene>
    <name evidence="2" type="ORF">BSTOLATCC_MIC34226</name>
</gene>
<name>A0AAU9JEK7_9CILI</name>
<dbReference type="EMBL" id="CAJZBQ010000034">
    <property type="protein sequence ID" value="CAG9323577.1"/>
    <property type="molecule type" value="Genomic_DNA"/>
</dbReference>
<feature type="region of interest" description="Disordered" evidence="1">
    <location>
        <begin position="67"/>
        <end position="98"/>
    </location>
</feature>
<sequence>MGCFGSKSGKIKVKLCPETTESVEKDHSLCEESKHAQSKGNLSEDSRVIAKLKTLNNIYRIVVNAEKHDQSSLEEDQELSQDSYKKTSEGIKTEIRYE</sequence>
<comment type="caution">
    <text evidence="2">The sequence shown here is derived from an EMBL/GenBank/DDBJ whole genome shotgun (WGS) entry which is preliminary data.</text>
</comment>
<keyword evidence="3" id="KW-1185">Reference proteome</keyword>
<accession>A0AAU9JEK7</accession>
<evidence type="ECO:0000256" key="1">
    <source>
        <dbReference type="SAM" id="MobiDB-lite"/>
    </source>
</evidence>
<reference evidence="2" key="1">
    <citation type="submission" date="2021-09" db="EMBL/GenBank/DDBJ databases">
        <authorList>
            <consortium name="AG Swart"/>
            <person name="Singh M."/>
            <person name="Singh A."/>
            <person name="Seah K."/>
            <person name="Emmerich C."/>
        </authorList>
    </citation>
    <scope>NUCLEOTIDE SEQUENCE</scope>
    <source>
        <strain evidence="2">ATCC30299</strain>
    </source>
</reference>
<evidence type="ECO:0000313" key="3">
    <source>
        <dbReference type="Proteomes" id="UP001162131"/>
    </source>
</evidence>
<dbReference type="AlphaFoldDB" id="A0AAU9JEK7"/>
<feature type="compositionally biased region" description="Basic and acidic residues" evidence="1">
    <location>
        <begin position="83"/>
        <end position="98"/>
    </location>
</feature>
<proteinExistence type="predicted"/>
<protein>
    <submittedName>
        <fullName evidence="2">Uncharacterized protein</fullName>
    </submittedName>
</protein>
<evidence type="ECO:0000313" key="2">
    <source>
        <dbReference type="EMBL" id="CAG9323577.1"/>
    </source>
</evidence>
<organism evidence="2 3">
    <name type="scientific">Blepharisma stoltei</name>
    <dbReference type="NCBI Taxonomy" id="1481888"/>
    <lineage>
        <taxon>Eukaryota</taxon>
        <taxon>Sar</taxon>
        <taxon>Alveolata</taxon>
        <taxon>Ciliophora</taxon>
        <taxon>Postciliodesmatophora</taxon>
        <taxon>Heterotrichea</taxon>
        <taxon>Heterotrichida</taxon>
        <taxon>Blepharismidae</taxon>
        <taxon>Blepharisma</taxon>
    </lineage>
</organism>
<dbReference type="Proteomes" id="UP001162131">
    <property type="component" value="Unassembled WGS sequence"/>
</dbReference>